<evidence type="ECO:0000256" key="1">
    <source>
        <dbReference type="SAM" id="Coils"/>
    </source>
</evidence>
<feature type="compositionally biased region" description="Basic and acidic residues" evidence="2">
    <location>
        <begin position="250"/>
        <end position="263"/>
    </location>
</feature>
<protein>
    <submittedName>
        <fullName evidence="3">Uncharacterized protein</fullName>
    </submittedName>
</protein>
<dbReference type="AlphaFoldDB" id="A0ABD1T172"/>
<sequence length="478" mass="53443">MRGSLDQRNAPAAQKLNEELKCSATEASMDWNLAPCQITPNGWGQMIVAYLLWRVIGVGGDISPKEFESIYRPCRSVGWYNISSHPSQKRGTSTDSPNKVHNWKDRFFFVGGGWEFLSEDPCLDVSTPQQFGNLDCRKPPILKKKEEGLRVKWEKVRALDSDFRSLNNLLQEDDLLIRFGLMDWSRPRRNKFTGEDGFSREPSSQGLMDSTLLKTVLLLSSVAPSPIQTTLSPPPPPPPLLPSPPLCSEPQKDKEKEVDEHHRGLSNIDGEDGDARNSAGSDSRVRISHRSGEMDPSILEPLPTSLAIIVASVYKYWTQPWEKTAEEALIRDLLRLAEMNLVRGLVLTKEVFNTLKGFDGKLAKEEANLKKLSEELKAMSSEKAQLESEKKFLQVRMDTLANKGDELKAKYEVELAASKECLKDARTRKRAAEAQKLADEAHKLVEDKAFAAETALATANSALEALVAEKDWLLAEAK</sequence>
<evidence type="ECO:0000313" key="3">
    <source>
        <dbReference type="EMBL" id="KAL2506472.1"/>
    </source>
</evidence>
<organism evidence="3 4">
    <name type="scientific">Abeliophyllum distichum</name>
    <dbReference type="NCBI Taxonomy" id="126358"/>
    <lineage>
        <taxon>Eukaryota</taxon>
        <taxon>Viridiplantae</taxon>
        <taxon>Streptophyta</taxon>
        <taxon>Embryophyta</taxon>
        <taxon>Tracheophyta</taxon>
        <taxon>Spermatophyta</taxon>
        <taxon>Magnoliopsida</taxon>
        <taxon>eudicotyledons</taxon>
        <taxon>Gunneridae</taxon>
        <taxon>Pentapetalae</taxon>
        <taxon>asterids</taxon>
        <taxon>lamiids</taxon>
        <taxon>Lamiales</taxon>
        <taxon>Oleaceae</taxon>
        <taxon>Forsythieae</taxon>
        <taxon>Abeliophyllum</taxon>
    </lineage>
</organism>
<keyword evidence="4" id="KW-1185">Reference proteome</keyword>
<feature type="region of interest" description="Disordered" evidence="2">
    <location>
        <begin position="227"/>
        <end position="290"/>
    </location>
</feature>
<feature type="coiled-coil region" evidence="1">
    <location>
        <begin position="355"/>
        <end position="435"/>
    </location>
</feature>
<proteinExistence type="predicted"/>
<keyword evidence="1" id="KW-0175">Coiled coil</keyword>
<dbReference type="Proteomes" id="UP001604336">
    <property type="component" value="Unassembled WGS sequence"/>
</dbReference>
<dbReference type="EMBL" id="JBFOLK010000006">
    <property type="protein sequence ID" value="KAL2506472.1"/>
    <property type="molecule type" value="Genomic_DNA"/>
</dbReference>
<evidence type="ECO:0000313" key="4">
    <source>
        <dbReference type="Proteomes" id="UP001604336"/>
    </source>
</evidence>
<reference evidence="4" key="1">
    <citation type="submission" date="2024-07" db="EMBL/GenBank/DDBJ databases">
        <title>Two chromosome-level genome assemblies of Korean endemic species Abeliophyllum distichum and Forsythia ovata (Oleaceae).</title>
        <authorList>
            <person name="Jang H."/>
        </authorList>
    </citation>
    <scope>NUCLEOTIDE SEQUENCE [LARGE SCALE GENOMIC DNA]</scope>
</reference>
<gene>
    <name evidence="3" type="ORF">Adt_22093</name>
</gene>
<name>A0ABD1T172_9LAMI</name>
<comment type="caution">
    <text evidence="3">The sequence shown here is derived from an EMBL/GenBank/DDBJ whole genome shotgun (WGS) entry which is preliminary data.</text>
</comment>
<accession>A0ABD1T172</accession>
<feature type="compositionally biased region" description="Pro residues" evidence="2">
    <location>
        <begin position="232"/>
        <end position="247"/>
    </location>
</feature>
<evidence type="ECO:0000256" key="2">
    <source>
        <dbReference type="SAM" id="MobiDB-lite"/>
    </source>
</evidence>